<dbReference type="SUPFAM" id="SSF54495">
    <property type="entry name" value="UBC-like"/>
    <property type="match status" value="1"/>
</dbReference>
<dbReference type="InterPro" id="IPR023313">
    <property type="entry name" value="UBQ-conjugating_AS"/>
</dbReference>
<dbReference type="GO" id="GO:0045116">
    <property type="term" value="P:protein neddylation"/>
    <property type="evidence" value="ECO:0007669"/>
    <property type="project" value="UniProtKB-ARBA"/>
</dbReference>
<comment type="similarity">
    <text evidence="9">Belongs to the ubiquitin-conjugating enzyme family.</text>
</comment>
<dbReference type="EC" id="2.3.2.34" evidence="7"/>
<evidence type="ECO:0000256" key="7">
    <source>
        <dbReference type="ARBA" id="ARBA00044047"/>
    </source>
</evidence>
<evidence type="ECO:0000256" key="4">
    <source>
        <dbReference type="ARBA" id="ARBA00022786"/>
    </source>
</evidence>
<comment type="catalytic activity">
    <reaction evidence="6">
        <text>[E1 NEDD8-activating enzyme]-S-[NEDD8 protein]-yl-L-cysteine + [E2 NEDD8-conjugating enzyme]-L-cysteine = [E1 NEDD8-activating enzyme]-L-cysteine + [E2 NEDD8-conjugating enzyme]-S-[NEDD8-protein]-yl-L-cysteine.</text>
        <dbReference type="EC" id="2.3.2.34"/>
    </reaction>
</comment>
<gene>
    <name evidence="11" type="ORF">ALC53_10870</name>
</gene>
<dbReference type="STRING" id="520822.A0A151I0K9"/>
<dbReference type="InterPro" id="IPR000608">
    <property type="entry name" value="UBC"/>
</dbReference>
<organism evidence="11 12">
    <name type="scientific">Atta colombica</name>
    <dbReference type="NCBI Taxonomy" id="520822"/>
    <lineage>
        <taxon>Eukaryota</taxon>
        <taxon>Metazoa</taxon>
        <taxon>Ecdysozoa</taxon>
        <taxon>Arthropoda</taxon>
        <taxon>Hexapoda</taxon>
        <taxon>Insecta</taxon>
        <taxon>Pterygota</taxon>
        <taxon>Neoptera</taxon>
        <taxon>Endopterygota</taxon>
        <taxon>Hymenoptera</taxon>
        <taxon>Apocrita</taxon>
        <taxon>Aculeata</taxon>
        <taxon>Formicoidea</taxon>
        <taxon>Formicidae</taxon>
        <taxon>Myrmicinae</taxon>
        <taxon>Atta</taxon>
    </lineage>
</organism>
<evidence type="ECO:0000256" key="3">
    <source>
        <dbReference type="ARBA" id="ARBA00022741"/>
    </source>
</evidence>
<keyword evidence="4 9" id="KW-0833">Ubl conjugation pathway</keyword>
<dbReference type="FunFam" id="3.10.110.10:FF:000033">
    <property type="entry name" value="NEDD8-conjugating enzyme UBE2F"/>
    <property type="match status" value="1"/>
</dbReference>
<dbReference type="SMART" id="SM00212">
    <property type="entry name" value="UBCc"/>
    <property type="match status" value="1"/>
</dbReference>
<dbReference type="PROSITE" id="PS50127">
    <property type="entry name" value="UBC_2"/>
    <property type="match status" value="1"/>
</dbReference>
<reference evidence="11 12" key="1">
    <citation type="submission" date="2015-09" db="EMBL/GenBank/DDBJ databases">
        <title>Atta colombica WGS genome.</title>
        <authorList>
            <person name="Nygaard S."/>
            <person name="Hu H."/>
            <person name="Boomsma J."/>
            <person name="Zhang G."/>
        </authorList>
    </citation>
    <scope>NUCLEOTIDE SEQUENCE [LARGE SCALE GENOMIC DNA]</scope>
    <source>
        <strain evidence="11">Treedump-2</strain>
        <tissue evidence="11">Whole body</tissue>
    </source>
</reference>
<name>A0A151I0K9_9HYME</name>
<dbReference type="Gene3D" id="3.10.110.10">
    <property type="entry name" value="Ubiquitin Conjugating Enzyme"/>
    <property type="match status" value="1"/>
</dbReference>
<dbReference type="InterPro" id="IPR050113">
    <property type="entry name" value="Ub_conjugating_enzyme"/>
</dbReference>
<dbReference type="GO" id="GO:0005524">
    <property type="term" value="F:ATP binding"/>
    <property type="evidence" value="ECO:0007669"/>
    <property type="project" value="UniProtKB-UniRule"/>
</dbReference>
<evidence type="ECO:0000256" key="5">
    <source>
        <dbReference type="ARBA" id="ARBA00022840"/>
    </source>
</evidence>
<dbReference type="GO" id="GO:0061654">
    <property type="term" value="F:NEDD8 conjugating enzyme activity"/>
    <property type="evidence" value="ECO:0007669"/>
    <property type="project" value="UniProtKB-EC"/>
</dbReference>
<comment type="pathway">
    <text evidence="1">Protein modification; protein neddylation.</text>
</comment>
<protein>
    <recommendedName>
        <fullName evidence="7">E2 NEDD8-conjugating enzyme</fullName>
        <ecNumber evidence="7">2.3.2.34</ecNumber>
    </recommendedName>
</protein>
<dbReference type="PANTHER" id="PTHR24067">
    <property type="entry name" value="UBIQUITIN-CONJUGATING ENZYME E2"/>
    <property type="match status" value="1"/>
</dbReference>
<evidence type="ECO:0000256" key="8">
    <source>
        <dbReference type="PROSITE-ProRule" id="PRU10133"/>
    </source>
</evidence>
<proteinExistence type="inferred from homology"/>
<dbReference type="AlphaFoldDB" id="A0A151I0K9"/>
<evidence type="ECO:0000256" key="2">
    <source>
        <dbReference type="ARBA" id="ARBA00022679"/>
    </source>
</evidence>
<evidence type="ECO:0000259" key="10">
    <source>
        <dbReference type="PROSITE" id="PS50127"/>
    </source>
</evidence>
<dbReference type="EMBL" id="KQ976642">
    <property type="protein sequence ID" value="KYM78654.1"/>
    <property type="molecule type" value="Genomic_DNA"/>
</dbReference>
<evidence type="ECO:0000313" key="11">
    <source>
        <dbReference type="EMBL" id="KYM78654.1"/>
    </source>
</evidence>
<dbReference type="InterPro" id="IPR016135">
    <property type="entry name" value="UBQ-conjugating_enzyme/RWD"/>
</dbReference>
<keyword evidence="3 9" id="KW-0547">Nucleotide-binding</keyword>
<keyword evidence="12" id="KW-1185">Reference proteome</keyword>
<dbReference type="Proteomes" id="UP000078540">
    <property type="component" value="Unassembled WGS sequence"/>
</dbReference>
<accession>A0A151I0K9</accession>
<evidence type="ECO:0000256" key="6">
    <source>
        <dbReference type="ARBA" id="ARBA00043698"/>
    </source>
</evidence>
<sequence>MITLRGKLKKDNDIANSKNYNRRVSIRDKLLIKEVQEMEQTLPVTCKVTFKDPHCLHEFILLIMPDEGYWIGGHFYFQIYISEDYNMAPPVVKCLTKLWHPNISEDGDVCLSILRQSSIDGMGWAPTRKLKDVVWGLNSLFTSRIDLEQIVNLRLLVMYKFVSAIDLYILSRHKDWLATIIRNCLARHKTYSIRSNDGLTSDEGTICYYLTSYKFWTLLCQNGLTFNKLASLACVECLSLHEMLASLCC</sequence>
<keyword evidence="2" id="KW-0808">Transferase</keyword>
<feature type="active site" description="Glycyl thioester intermediate" evidence="8">
    <location>
        <position position="110"/>
    </location>
</feature>
<dbReference type="CDD" id="cd23794">
    <property type="entry name" value="UBCc_UBE2F_UBE2M"/>
    <property type="match status" value="1"/>
</dbReference>
<feature type="domain" description="UBC core" evidence="10">
    <location>
        <begin position="26"/>
        <end position="190"/>
    </location>
</feature>
<evidence type="ECO:0000256" key="1">
    <source>
        <dbReference type="ARBA" id="ARBA00005032"/>
    </source>
</evidence>
<evidence type="ECO:0000313" key="12">
    <source>
        <dbReference type="Proteomes" id="UP000078540"/>
    </source>
</evidence>
<evidence type="ECO:0000256" key="9">
    <source>
        <dbReference type="RuleBase" id="RU362109"/>
    </source>
</evidence>
<keyword evidence="5 9" id="KW-0067">ATP-binding</keyword>
<dbReference type="Pfam" id="PF00179">
    <property type="entry name" value="UQ_con"/>
    <property type="match status" value="1"/>
</dbReference>
<dbReference type="PROSITE" id="PS00183">
    <property type="entry name" value="UBC_1"/>
    <property type="match status" value="1"/>
</dbReference>